<proteinExistence type="predicted"/>
<protein>
    <submittedName>
        <fullName evidence="1">Unnamed protein product</fullName>
    </submittedName>
</protein>
<dbReference type="SUPFAM" id="SSF48452">
    <property type="entry name" value="TPR-like"/>
    <property type="match status" value="1"/>
</dbReference>
<comment type="caution">
    <text evidence="1">The sequence shown here is derived from an EMBL/GenBank/DDBJ whole genome shotgun (WGS) entry which is preliminary data.</text>
</comment>
<reference evidence="1" key="1">
    <citation type="submission" date="2023-04" db="EMBL/GenBank/DDBJ databases">
        <title>Phytophthora fragariaefolia NBRC 109709.</title>
        <authorList>
            <person name="Ichikawa N."/>
            <person name="Sato H."/>
            <person name="Tonouchi N."/>
        </authorList>
    </citation>
    <scope>NUCLEOTIDE SEQUENCE</scope>
    <source>
        <strain evidence="1">NBRC 109709</strain>
    </source>
</reference>
<organism evidence="1 2">
    <name type="scientific">Phytophthora fragariaefolia</name>
    <dbReference type="NCBI Taxonomy" id="1490495"/>
    <lineage>
        <taxon>Eukaryota</taxon>
        <taxon>Sar</taxon>
        <taxon>Stramenopiles</taxon>
        <taxon>Oomycota</taxon>
        <taxon>Peronosporomycetes</taxon>
        <taxon>Peronosporales</taxon>
        <taxon>Peronosporaceae</taxon>
        <taxon>Phytophthora</taxon>
    </lineage>
</organism>
<dbReference type="OrthoDB" id="98055at2759"/>
<gene>
    <name evidence="1" type="ORF">Pfra01_000614500</name>
</gene>
<sequence length="430" mass="48533">MVSSTSEGRLGKSMTKGDVIEVEWNNEERVFTVFSDESMVAHFSSPERLPEALSFVDDVRQTQTTDHDLANLIDHFTDCLNLCDASVLMAEIQTFRTRALKKILNTPTPLRWLPSFLAQWQNVLEESKGATLTPSSRAEYCHELVGIASGWKVIGDIVRARSALGKCFHVVKRYLKTPARTLLPEGDENQPLQYAAISAKKLLLDCVAYQTCLVHQKELFMRHDAPYPVLAALTKAFWMLFCQAPFSVTVATLLTHSLMKQRQFNLVIRFLGQSALTGENTELTLVHAQALAYMGFYTQSLRIAELFIEQVAERKDGTVTIEYLRVYCSRMRELLSQRERADELLRQEQFTSATSAYDACLRLVDTTNHKLTAALLFGHANALMGLQQLRPAICDLRKSIQLDPANKLAALRLQTASLQLETERIRSQLS</sequence>
<name>A0A9W6UBC8_9STRA</name>
<dbReference type="EMBL" id="BSXT01000514">
    <property type="protein sequence ID" value="GMF29061.1"/>
    <property type="molecule type" value="Genomic_DNA"/>
</dbReference>
<dbReference type="Proteomes" id="UP001165121">
    <property type="component" value="Unassembled WGS sequence"/>
</dbReference>
<keyword evidence="2" id="KW-1185">Reference proteome</keyword>
<evidence type="ECO:0000313" key="1">
    <source>
        <dbReference type="EMBL" id="GMF29061.1"/>
    </source>
</evidence>
<dbReference type="AlphaFoldDB" id="A0A9W6UBC8"/>
<accession>A0A9W6UBC8</accession>
<evidence type="ECO:0000313" key="2">
    <source>
        <dbReference type="Proteomes" id="UP001165121"/>
    </source>
</evidence>
<dbReference type="Gene3D" id="1.25.40.10">
    <property type="entry name" value="Tetratricopeptide repeat domain"/>
    <property type="match status" value="1"/>
</dbReference>
<dbReference type="InterPro" id="IPR011990">
    <property type="entry name" value="TPR-like_helical_dom_sf"/>
</dbReference>